<proteinExistence type="predicted"/>
<sequence length="431" mass="47812">MPSRPDYEFFDISPRVVPADATTPIEIRPLQPQCRCDSYEIAYWPMDGYGGSSTWQPPTFRPVTPTDGVISFDQLFEAEQEHVVVLRWKTPGGAERDAEFHVYSLADDLFARRPYKGDVHLHSCHSDGVNHPTFMPALCRRIGLDFMALTDHGMYGPSLQAIAAYDGVDVDIRMVPGEEVHLPGASTHILNIGGSRSVNLTGQGDHEPFMEMIEARADALGPLPDGVDPIHYAVCLWAFDEIREVGGLGVFCHPYWVTAGRYHPGMPLTDHLFDTQPFDAYEVIGGYGAQHDSNTLQTAHYHHMAAQGRKIPIIGVTDAHRTTPGSLFGRTYTIVFAPTDEPADLIAAIKDLYSVAMESMPDDRPRPVGPLRLAKVALFLEREIFPFHDELCAEEGRVMLAHAAGDPAAAEDLTRMSGRVKALYDRYWAKP</sequence>
<dbReference type="SUPFAM" id="SSF89550">
    <property type="entry name" value="PHP domain-like"/>
    <property type="match status" value="1"/>
</dbReference>
<dbReference type="InterPro" id="IPR003141">
    <property type="entry name" value="Pol/His_phosphatase_N"/>
</dbReference>
<dbReference type="InterPro" id="IPR016195">
    <property type="entry name" value="Pol/histidinol_Pase-like"/>
</dbReference>
<feature type="domain" description="Polymerase/histidinol phosphatase N-terminal" evidence="1">
    <location>
        <begin position="117"/>
        <end position="184"/>
    </location>
</feature>
<dbReference type="AlphaFoldDB" id="A0A0F9TWX0"/>
<name>A0A0F9TWX0_9ZZZZ</name>
<accession>A0A0F9TWX0</accession>
<dbReference type="EMBL" id="LAZR01000247">
    <property type="protein sequence ID" value="KKN79447.1"/>
    <property type="molecule type" value="Genomic_DNA"/>
</dbReference>
<evidence type="ECO:0000313" key="2">
    <source>
        <dbReference type="EMBL" id="KKN79447.1"/>
    </source>
</evidence>
<gene>
    <name evidence="2" type="ORF">LCGC14_0340090</name>
</gene>
<dbReference type="SMART" id="SM00481">
    <property type="entry name" value="POLIIIAc"/>
    <property type="match status" value="1"/>
</dbReference>
<dbReference type="GO" id="GO:0035312">
    <property type="term" value="F:5'-3' DNA exonuclease activity"/>
    <property type="evidence" value="ECO:0007669"/>
    <property type="project" value="TreeGrafter"/>
</dbReference>
<dbReference type="GO" id="GO:0004534">
    <property type="term" value="F:5'-3' RNA exonuclease activity"/>
    <property type="evidence" value="ECO:0007669"/>
    <property type="project" value="TreeGrafter"/>
</dbReference>
<protein>
    <recommendedName>
        <fullName evidence="1">Polymerase/histidinol phosphatase N-terminal domain-containing protein</fullName>
    </recommendedName>
</protein>
<evidence type="ECO:0000259" key="1">
    <source>
        <dbReference type="SMART" id="SM00481"/>
    </source>
</evidence>
<comment type="caution">
    <text evidence="2">The sequence shown here is derived from an EMBL/GenBank/DDBJ whole genome shotgun (WGS) entry which is preliminary data.</text>
</comment>
<dbReference type="PANTHER" id="PTHR42924">
    <property type="entry name" value="EXONUCLEASE"/>
    <property type="match status" value="1"/>
</dbReference>
<dbReference type="CDD" id="cd07432">
    <property type="entry name" value="PHP_HisPPase"/>
    <property type="match status" value="1"/>
</dbReference>
<dbReference type="InterPro" id="IPR052018">
    <property type="entry name" value="PHP_domain"/>
</dbReference>
<reference evidence="2" key="1">
    <citation type="journal article" date="2015" name="Nature">
        <title>Complex archaea that bridge the gap between prokaryotes and eukaryotes.</title>
        <authorList>
            <person name="Spang A."/>
            <person name="Saw J.H."/>
            <person name="Jorgensen S.L."/>
            <person name="Zaremba-Niedzwiedzka K."/>
            <person name="Martijn J."/>
            <person name="Lind A.E."/>
            <person name="van Eijk R."/>
            <person name="Schleper C."/>
            <person name="Guy L."/>
            <person name="Ettema T.J."/>
        </authorList>
    </citation>
    <scope>NUCLEOTIDE SEQUENCE</scope>
</reference>
<dbReference type="Gene3D" id="3.20.20.140">
    <property type="entry name" value="Metal-dependent hydrolases"/>
    <property type="match status" value="1"/>
</dbReference>
<dbReference type="PANTHER" id="PTHR42924:SF3">
    <property type="entry name" value="POLYMERASE_HISTIDINOL PHOSPHATASE N-TERMINAL DOMAIN-CONTAINING PROTEIN"/>
    <property type="match status" value="1"/>
</dbReference>
<organism evidence="2">
    <name type="scientific">marine sediment metagenome</name>
    <dbReference type="NCBI Taxonomy" id="412755"/>
    <lineage>
        <taxon>unclassified sequences</taxon>
        <taxon>metagenomes</taxon>
        <taxon>ecological metagenomes</taxon>
    </lineage>
</organism>